<accession>A0A2Z4AFH4</accession>
<gene>
    <name evidence="2" type="primary">ectD_11</name>
    <name evidence="2" type="ORF">DF168_02186</name>
</gene>
<evidence type="ECO:0000313" key="2">
    <source>
        <dbReference type="EMBL" id="AWT60961.1"/>
    </source>
</evidence>
<name>A0A2Z4AFH4_9BACT</name>
<keyword evidence="2" id="KW-0560">Oxidoreductase</keyword>
<dbReference type="PANTHER" id="PTHR20883">
    <property type="entry name" value="PHYTANOYL-COA DIOXYGENASE DOMAIN CONTAINING 1"/>
    <property type="match status" value="1"/>
</dbReference>
<dbReference type="PANTHER" id="PTHR20883:SF48">
    <property type="entry name" value="ECTOINE DIOXYGENASE"/>
    <property type="match status" value="1"/>
</dbReference>
<dbReference type="SUPFAM" id="SSF51197">
    <property type="entry name" value="Clavaminate synthase-like"/>
    <property type="match status" value="1"/>
</dbReference>
<dbReference type="Gene3D" id="2.60.120.620">
    <property type="entry name" value="q2cbj1_9rhob like domain"/>
    <property type="match status" value="1"/>
</dbReference>
<dbReference type="GO" id="GO:0005506">
    <property type="term" value="F:iron ion binding"/>
    <property type="evidence" value="ECO:0007669"/>
    <property type="project" value="UniProtKB-ARBA"/>
</dbReference>
<keyword evidence="2" id="KW-0223">Dioxygenase</keyword>
<dbReference type="Proteomes" id="UP000247465">
    <property type="component" value="Chromosome"/>
</dbReference>
<evidence type="ECO:0000313" key="3">
    <source>
        <dbReference type="Proteomes" id="UP000247465"/>
    </source>
</evidence>
<proteinExistence type="predicted"/>
<dbReference type="InterPro" id="IPR008775">
    <property type="entry name" value="Phytyl_CoA_dOase-like"/>
</dbReference>
<sequence length="314" mass="35421">MESEKILHQQPKVLSKEQRESYFENGYLLVESIIPDHWIRRLIEVTDEIVERSRDLTKSDAIFDLEPSHTPEEPRLRRLSSPVEHHPAYWEFASESILADIAADLVGPDVKFHHSKLNFKWSKGGEEVKWHQDISYWPHTNYSPLTMGTLLYDCSPNQGPLGAIPGSHKGPLYDQFNDEGQWVGHLSDKDLSSADVSKAAYLPGPAGSVTIHNCRVIHGSAQNLSDLGRPLLLNAYSSADAIPYTYNPLPSKYAGSIVRGSPAKWAHHDSRPCLIPPDWSGGYTSLYALQQKETWDRDQLEMVRGQHEEMSGEI</sequence>
<dbReference type="AlphaFoldDB" id="A0A2Z4AFH4"/>
<dbReference type="EMBL" id="CP029803">
    <property type="protein sequence ID" value="AWT60961.1"/>
    <property type="molecule type" value="Genomic_DNA"/>
</dbReference>
<dbReference type="KEGG" id="mtar:DF168_02186"/>
<dbReference type="Pfam" id="PF05721">
    <property type="entry name" value="PhyH"/>
    <property type="match status" value="1"/>
</dbReference>
<comment type="cofactor">
    <cofactor evidence="1">
        <name>Fe(2+)</name>
        <dbReference type="ChEBI" id="CHEBI:29033"/>
    </cofactor>
</comment>
<dbReference type="GO" id="GO:0016706">
    <property type="term" value="F:2-oxoglutarate-dependent dioxygenase activity"/>
    <property type="evidence" value="ECO:0007669"/>
    <property type="project" value="UniProtKB-ARBA"/>
</dbReference>
<protein>
    <submittedName>
        <fullName evidence="2">Ectoine dioxygenase</fullName>
        <ecNumber evidence="2">1.14.11.55</ecNumber>
    </submittedName>
</protein>
<evidence type="ECO:0000256" key="1">
    <source>
        <dbReference type="ARBA" id="ARBA00001954"/>
    </source>
</evidence>
<organism evidence="2 3">
    <name type="scientific">Candidatus Moanibacter tarae</name>
    <dbReference type="NCBI Taxonomy" id="2200854"/>
    <lineage>
        <taxon>Bacteria</taxon>
        <taxon>Pseudomonadati</taxon>
        <taxon>Verrucomicrobiota</taxon>
        <taxon>Opitutia</taxon>
        <taxon>Puniceicoccales</taxon>
        <taxon>Puniceicoccales incertae sedis</taxon>
        <taxon>Candidatus Moanibacter</taxon>
    </lineage>
</organism>
<reference evidence="2 3" key="1">
    <citation type="submission" date="2018-06" db="EMBL/GenBank/DDBJ databases">
        <title>Draft Genome Sequence of a Novel Marine Bacterium Related to the Verrucomicrobia.</title>
        <authorList>
            <person name="Vosseberg J."/>
            <person name="Martijn J."/>
            <person name="Ettema T.J.G."/>
        </authorList>
    </citation>
    <scope>NUCLEOTIDE SEQUENCE [LARGE SCALE GENOMIC DNA]</scope>
    <source>
        <strain evidence="2">TARA_B100001123</strain>
    </source>
</reference>
<dbReference type="EC" id="1.14.11.55" evidence="2"/>